<gene>
    <name evidence="2" type="ORF">SDC9_72540</name>
</gene>
<evidence type="ECO:0000313" key="2">
    <source>
        <dbReference type="EMBL" id="MPM26039.1"/>
    </source>
</evidence>
<accession>A0A644YCL5</accession>
<sequence length="94" mass="10330">MKDFMNKVISKVNDVKEKVKATAMVGALKLQQLRAKSGMVLTQQSGEGFVDTALKILISVVIGALLLAGLYMLFNDTVLPTLVQRVKELFNYKG</sequence>
<keyword evidence="1" id="KW-1133">Transmembrane helix</keyword>
<comment type="caution">
    <text evidence="2">The sequence shown here is derived from an EMBL/GenBank/DDBJ whole genome shotgun (WGS) entry which is preliminary data.</text>
</comment>
<dbReference type="EMBL" id="VSSQ01004635">
    <property type="protein sequence ID" value="MPM26039.1"/>
    <property type="molecule type" value="Genomic_DNA"/>
</dbReference>
<organism evidence="2">
    <name type="scientific">bioreactor metagenome</name>
    <dbReference type="NCBI Taxonomy" id="1076179"/>
    <lineage>
        <taxon>unclassified sequences</taxon>
        <taxon>metagenomes</taxon>
        <taxon>ecological metagenomes</taxon>
    </lineage>
</organism>
<protein>
    <submittedName>
        <fullName evidence="2">Uncharacterized protein</fullName>
    </submittedName>
</protein>
<keyword evidence="1" id="KW-0812">Transmembrane</keyword>
<evidence type="ECO:0000256" key="1">
    <source>
        <dbReference type="SAM" id="Phobius"/>
    </source>
</evidence>
<dbReference type="Pfam" id="PF19629">
    <property type="entry name" value="DUF6133"/>
    <property type="match status" value="1"/>
</dbReference>
<feature type="transmembrane region" description="Helical" evidence="1">
    <location>
        <begin position="53"/>
        <end position="74"/>
    </location>
</feature>
<reference evidence="2" key="1">
    <citation type="submission" date="2019-08" db="EMBL/GenBank/DDBJ databases">
        <authorList>
            <person name="Kucharzyk K."/>
            <person name="Murdoch R.W."/>
            <person name="Higgins S."/>
            <person name="Loffler F."/>
        </authorList>
    </citation>
    <scope>NUCLEOTIDE SEQUENCE</scope>
</reference>
<dbReference type="AlphaFoldDB" id="A0A644YCL5"/>
<dbReference type="InterPro" id="IPR045765">
    <property type="entry name" value="DUF6133"/>
</dbReference>
<proteinExistence type="predicted"/>
<name>A0A644YCL5_9ZZZZ</name>
<keyword evidence="1" id="KW-0472">Membrane</keyword>